<evidence type="ECO:0000256" key="3">
    <source>
        <dbReference type="ARBA" id="ARBA00022679"/>
    </source>
</evidence>
<dbReference type="Pfam" id="PF00358">
    <property type="entry name" value="PTS_EIIA_1"/>
    <property type="match status" value="1"/>
</dbReference>
<dbReference type="EC" id="2.7.1.-" evidence="5"/>
<evidence type="ECO:0000259" key="4">
    <source>
        <dbReference type="Pfam" id="PF00358"/>
    </source>
</evidence>
<dbReference type="EMBL" id="UHIV01000001">
    <property type="protein sequence ID" value="SUP52859.1"/>
    <property type="molecule type" value="Genomic_DNA"/>
</dbReference>
<reference evidence="5 6" key="1">
    <citation type="submission" date="2018-06" db="EMBL/GenBank/DDBJ databases">
        <authorList>
            <consortium name="Pathogen Informatics"/>
            <person name="Doyle S."/>
        </authorList>
    </citation>
    <scope>NUCLEOTIDE SEQUENCE [LARGE SCALE GENOMIC DNA]</scope>
    <source>
        <strain evidence="5 6">NCTC13645</strain>
    </source>
</reference>
<evidence type="ECO:0000256" key="2">
    <source>
        <dbReference type="ARBA" id="ARBA00022597"/>
    </source>
</evidence>
<dbReference type="Proteomes" id="UP000254621">
    <property type="component" value="Unassembled WGS sequence"/>
</dbReference>
<proteinExistence type="predicted"/>
<dbReference type="Gene3D" id="2.70.70.10">
    <property type="entry name" value="Glucose Permease (Domain IIA)"/>
    <property type="match status" value="1"/>
</dbReference>
<sequence length="80" mass="9352">MFGFKKKHELIDDERIFAVASGELIPLQDVDDPVFSQGMMGRGYGVNPVEMQLCKHRCLLKSPWFKVMRLVWNEQMDCNF</sequence>
<dbReference type="AlphaFoldDB" id="A0A380NXZ2"/>
<evidence type="ECO:0000256" key="1">
    <source>
        <dbReference type="ARBA" id="ARBA00022448"/>
    </source>
</evidence>
<keyword evidence="3 5" id="KW-0808">Transferase</keyword>
<dbReference type="STRING" id="1629.IV50_GL000872"/>
<evidence type="ECO:0000313" key="5">
    <source>
        <dbReference type="EMBL" id="SUP52859.1"/>
    </source>
</evidence>
<dbReference type="SUPFAM" id="SSF51261">
    <property type="entry name" value="Duplicated hybrid motif"/>
    <property type="match status" value="1"/>
</dbReference>
<dbReference type="GO" id="GO:0016740">
    <property type="term" value="F:transferase activity"/>
    <property type="evidence" value="ECO:0007669"/>
    <property type="project" value="UniProtKB-KW"/>
</dbReference>
<accession>A0A380NXZ2</accession>
<dbReference type="GO" id="GO:0009401">
    <property type="term" value="P:phosphoenolpyruvate-dependent sugar phosphotransferase system"/>
    <property type="evidence" value="ECO:0007669"/>
    <property type="project" value="InterPro"/>
</dbReference>
<protein>
    <submittedName>
        <fullName evidence="5">Glucose-specific phosphotransferase enzyme IIA component</fullName>
        <ecNumber evidence="5">2.7.1.-</ecNumber>
    </submittedName>
</protein>
<dbReference type="InterPro" id="IPR011055">
    <property type="entry name" value="Dup_hybrid_motif"/>
</dbReference>
<name>A0A380NXZ2_WEIVI</name>
<gene>
    <name evidence="5" type="primary">crr_1</name>
    <name evidence="5" type="ORF">NCTC13645_00762</name>
</gene>
<keyword evidence="1" id="KW-0813">Transport</keyword>
<organism evidence="5 6">
    <name type="scientific">Weissella viridescens</name>
    <name type="common">Lactobacillus viridescens</name>
    <dbReference type="NCBI Taxonomy" id="1629"/>
    <lineage>
        <taxon>Bacteria</taxon>
        <taxon>Bacillati</taxon>
        <taxon>Bacillota</taxon>
        <taxon>Bacilli</taxon>
        <taxon>Lactobacillales</taxon>
        <taxon>Lactobacillaceae</taxon>
        <taxon>Weissella</taxon>
    </lineage>
</organism>
<dbReference type="InterPro" id="IPR001127">
    <property type="entry name" value="PTS_EIIA_1_perm"/>
</dbReference>
<evidence type="ECO:0000313" key="6">
    <source>
        <dbReference type="Proteomes" id="UP000254621"/>
    </source>
</evidence>
<feature type="domain" description="PTS EIIA type-1" evidence="4">
    <location>
        <begin position="15"/>
        <end position="53"/>
    </location>
</feature>
<keyword evidence="2" id="KW-0762">Sugar transport</keyword>